<name>A0A0C5PP76_SHIFL</name>
<reference evidence="1" key="1">
    <citation type="submission" date="2014-01" db="EMBL/GenBank/DDBJ databases">
        <title>The resistance and spreading mechanisms of plasmid-mediated fluoroquinolone resistance genes.</title>
        <authorList>
            <person name="Pu X.-Y."/>
            <person name="Pan J.-C."/>
            <person name="Zhang W."/>
            <person name="Chen H."/>
            <person name="Zhu C."/>
        </authorList>
    </citation>
    <scope>NUCLEOTIDE SEQUENCE</scope>
    <source>
        <strain evidence="1">072</strain>
        <plasmid evidence="1">pSF07202</plasmid>
    </source>
</reference>
<evidence type="ECO:0000313" key="1">
    <source>
        <dbReference type="EMBL" id="AJQ17375.1"/>
    </source>
</evidence>
<keyword evidence="1" id="KW-0614">Plasmid</keyword>
<dbReference type="GeneID" id="39684754"/>
<dbReference type="AlphaFoldDB" id="A0A0C5PP76"/>
<dbReference type="RefSeq" id="WP_052921317.1">
    <property type="nucleotide sequence ID" value="NZ_KJ201886.1"/>
</dbReference>
<geneLocation type="plasmid" evidence="1">
    <name>pSF07202</name>
</geneLocation>
<organism evidence="1">
    <name type="scientific">Shigella flexneri 4c</name>
    <dbReference type="NCBI Taxonomy" id="1617964"/>
    <lineage>
        <taxon>Bacteria</taxon>
        <taxon>Pseudomonadati</taxon>
        <taxon>Pseudomonadota</taxon>
        <taxon>Gammaproteobacteria</taxon>
        <taxon>Enterobacterales</taxon>
        <taxon>Enterobacteriaceae</taxon>
        <taxon>Shigella</taxon>
    </lineage>
</organism>
<gene>
    <name evidence="1" type="ORF">pSF07202_058</name>
</gene>
<sequence length="112" mass="12396">MGVNESILHHQITHGIFDNAAQMVQGIAQLAVDKGFTSLSEKQRAVIEPFLTQHCSGVTDPGAHHHDCGRALTGEALLTAYEESEDSENLECESCRSEKGYYAHQRDKLEKQ</sequence>
<protein>
    <submittedName>
        <fullName evidence="1">Putative phage protein</fullName>
    </submittedName>
</protein>
<accession>A0A0C5PP76</accession>
<proteinExistence type="predicted"/>
<dbReference type="EMBL" id="KJ201886">
    <property type="protein sequence ID" value="AJQ17375.1"/>
    <property type="molecule type" value="Genomic_DNA"/>
</dbReference>